<organism evidence="2 3">
    <name type="scientific">Zalerion maritima</name>
    <dbReference type="NCBI Taxonomy" id="339359"/>
    <lineage>
        <taxon>Eukaryota</taxon>
        <taxon>Fungi</taxon>
        <taxon>Dikarya</taxon>
        <taxon>Ascomycota</taxon>
        <taxon>Pezizomycotina</taxon>
        <taxon>Sordariomycetes</taxon>
        <taxon>Lulworthiomycetidae</taxon>
        <taxon>Lulworthiales</taxon>
        <taxon>Lulworthiaceae</taxon>
        <taxon>Zalerion</taxon>
    </lineage>
</organism>
<dbReference type="Gene3D" id="3.40.50.300">
    <property type="entry name" value="P-loop containing nucleotide triphosphate hydrolases"/>
    <property type="match status" value="1"/>
</dbReference>
<keyword evidence="3" id="KW-1185">Reference proteome</keyword>
<feature type="region of interest" description="Disordered" evidence="1">
    <location>
        <begin position="1"/>
        <end position="29"/>
    </location>
</feature>
<accession>A0AAD5RLZ6</accession>
<name>A0AAD5RLZ6_9PEZI</name>
<gene>
    <name evidence="2" type="ORF">MKZ38_004788</name>
</gene>
<dbReference type="Proteomes" id="UP001201980">
    <property type="component" value="Unassembled WGS sequence"/>
</dbReference>
<protein>
    <submittedName>
        <fullName evidence="2">Uncharacterized protein</fullName>
    </submittedName>
</protein>
<evidence type="ECO:0000313" key="2">
    <source>
        <dbReference type="EMBL" id="KAJ2897325.1"/>
    </source>
</evidence>
<dbReference type="InterPro" id="IPR040632">
    <property type="entry name" value="Sulfotransfer_4"/>
</dbReference>
<comment type="caution">
    <text evidence="2">The sequence shown here is derived from an EMBL/GenBank/DDBJ whole genome shotgun (WGS) entry which is preliminary data.</text>
</comment>
<proteinExistence type="predicted"/>
<dbReference type="EMBL" id="JAKWBI020000281">
    <property type="protein sequence ID" value="KAJ2897325.1"/>
    <property type="molecule type" value="Genomic_DNA"/>
</dbReference>
<dbReference type="PANTHER" id="PTHR36978">
    <property type="entry name" value="P-LOOP CONTAINING NUCLEOTIDE TRIPHOSPHATE HYDROLASE"/>
    <property type="match status" value="1"/>
</dbReference>
<dbReference type="SUPFAM" id="SSF52540">
    <property type="entry name" value="P-loop containing nucleoside triphosphate hydrolases"/>
    <property type="match status" value="1"/>
</dbReference>
<dbReference type="InterPro" id="IPR027417">
    <property type="entry name" value="P-loop_NTPase"/>
</dbReference>
<dbReference type="Pfam" id="PF17784">
    <property type="entry name" value="Sulfotransfer_4"/>
    <property type="match status" value="2"/>
</dbReference>
<dbReference type="PANTHER" id="PTHR36978:SF4">
    <property type="entry name" value="P-LOOP CONTAINING NUCLEOSIDE TRIPHOSPHATE HYDROLASE PROTEIN"/>
    <property type="match status" value="1"/>
</dbReference>
<dbReference type="AlphaFoldDB" id="A0AAD5RLZ6"/>
<sequence>MRFIGQTGPPLAAPNGHVPPSPCSPASSSQTTLYPQVLALGMPRCATSSLQAALEHLGHGPCLHMAHVLPYPERERIAIAAMREKSSPEKRRKLLYRLCAGFGATVDYPGIVFADYLLDRELYDWHNDWVRREAKMEFRAEDGWVLLCEWLGKEIPGRGWISRI</sequence>
<evidence type="ECO:0000256" key="1">
    <source>
        <dbReference type="SAM" id="MobiDB-lite"/>
    </source>
</evidence>
<reference evidence="2" key="1">
    <citation type="submission" date="2022-07" db="EMBL/GenBank/DDBJ databases">
        <title>Draft genome sequence of Zalerion maritima ATCC 34329, a (micro)plastics degrading marine fungus.</title>
        <authorList>
            <person name="Paco A."/>
            <person name="Goncalves M.F.M."/>
            <person name="Rocha-Santos T.A.P."/>
            <person name="Alves A."/>
        </authorList>
    </citation>
    <scope>NUCLEOTIDE SEQUENCE</scope>
    <source>
        <strain evidence="2">ATCC 34329</strain>
    </source>
</reference>
<evidence type="ECO:0000313" key="3">
    <source>
        <dbReference type="Proteomes" id="UP001201980"/>
    </source>
</evidence>